<gene>
    <name evidence="2" type="ORF">GKJPGBOP_01953</name>
</gene>
<name>A0A401VYY4_STREY</name>
<dbReference type="EMBL" id="BHZD01000001">
    <property type="protein sequence ID" value="GCD42294.1"/>
    <property type="molecule type" value="Genomic_DNA"/>
</dbReference>
<feature type="domain" description="Double-GTPase 2" evidence="1">
    <location>
        <begin position="88"/>
        <end position="278"/>
    </location>
</feature>
<dbReference type="SUPFAM" id="SSF52540">
    <property type="entry name" value="P-loop containing nucleoside triphosphate hydrolases"/>
    <property type="match status" value="1"/>
</dbReference>
<comment type="caution">
    <text evidence="2">The sequence shown here is derived from an EMBL/GenBank/DDBJ whole genome shotgun (WGS) entry which is preliminary data.</text>
</comment>
<dbReference type="Proteomes" id="UP000286746">
    <property type="component" value="Unassembled WGS sequence"/>
</dbReference>
<evidence type="ECO:0000259" key="1">
    <source>
        <dbReference type="Pfam" id="PF19993"/>
    </source>
</evidence>
<reference evidence="2 3" key="1">
    <citation type="submission" date="2018-11" db="EMBL/GenBank/DDBJ databases">
        <title>Whole genome sequence of Streptomyces paromomycinus NBRC 15454(T).</title>
        <authorList>
            <person name="Komaki H."/>
            <person name="Tamura T."/>
        </authorList>
    </citation>
    <scope>NUCLEOTIDE SEQUENCE [LARGE SCALE GENOMIC DNA]</scope>
    <source>
        <strain evidence="2 3">NBRC 15454</strain>
    </source>
</reference>
<protein>
    <recommendedName>
        <fullName evidence="1">Double-GTPase 2 domain-containing protein</fullName>
    </recommendedName>
</protein>
<sequence>MSTPEEEPGARRVLCPYCLDKIRYDEKQLFVRNDEYKFVPLGLEKEGANKLRRDDAVREAFHKCGNSANMHDHYLPAPYFTNGEPLTVALVGSSRAGKTHLLASMIGEVERGALDAHGLKATPLHTESHRSYLDQRVLKLRAGEMLAHTEQTDFAEFADGLLVGGGGTARPRPVVFFDLSGEDLERTGRVTRFLAAVDAFLFVVDPLRALPLPYLDAVRERTKQRTDDLGDRSFGTVLDRVPRDGRPYVDKAAAVVVGKSDLIRFEPAVARWLTAPESARPTARALREESRDVYAFLRHHGGPAWLKPFSDCARCTLHFASATGGQEDAGGFPQGVRPRRVLSPLLSIFAMCGLLPGADSQEVGL</sequence>
<evidence type="ECO:0000313" key="3">
    <source>
        <dbReference type="Proteomes" id="UP000286746"/>
    </source>
</evidence>
<accession>A0A401VYY4</accession>
<dbReference type="InterPro" id="IPR045528">
    <property type="entry name" value="DO-GTPase2"/>
</dbReference>
<dbReference type="InterPro" id="IPR027417">
    <property type="entry name" value="P-loop_NTPase"/>
</dbReference>
<keyword evidence="3" id="KW-1185">Reference proteome</keyword>
<evidence type="ECO:0000313" key="2">
    <source>
        <dbReference type="EMBL" id="GCD42294.1"/>
    </source>
</evidence>
<proteinExistence type="predicted"/>
<dbReference type="RefSeq" id="WP_125053708.1">
    <property type="nucleotide sequence ID" value="NZ_BHZD01000001.1"/>
</dbReference>
<dbReference type="Pfam" id="PF19993">
    <property type="entry name" value="DO-GTPase2"/>
    <property type="match status" value="1"/>
</dbReference>
<dbReference type="AlphaFoldDB" id="A0A401VYY4"/>
<organism evidence="2 3">
    <name type="scientific">Streptomyces paromomycinus</name>
    <name type="common">Streptomyces rimosus subsp. paromomycinus</name>
    <dbReference type="NCBI Taxonomy" id="92743"/>
    <lineage>
        <taxon>Bacteria</taxon>
        <taxon>Bacillati</taxon>
        <taxon>Actinomycetota</taxon>
        <taxon>Actinomycetes</taxon>
        <taxon>Kitasatosporales</taxon>
        <taxon>Streptomycetaceae</taxon>
        <taxon>Streptomyces</taxon>
    </lineage>
</organism>